<dbReference type="AlphaFoldDB" id="A0A1G6A4K5"/>
<feature type="chain" id="PRO_5011602718" description="Outer membrane beta-barrel protein" evidence="1">
    <location>
        <begin position="20"/>
        <end position="496"/>
    </location>
</feature>
<sequence>MRLSAIIPLQAAFVASLLAAPAARGEAASLAEVAGLRASSADFGVAGVVAPAGGEAEDAGDAEQVAEEAALTATTDVQANGLEINRSVTTANPRLAAEAMIDTSDPPSLIAGNALRRTVDDDPYAPLGIRAGSFLLFPEVGFGTGYTTNATDSAGGGDSALAVVEPQLLIESDWSRHGASLFLRGSQETYSDGSENQPEAEAVATVRLDFADRWNADLLSGYRYGRESLSDPNLPGGVDKPPDVYRFDNSAALSGAFGRHVFTLGASSNRSTYGDARSGGERIDQGDRDNTLYTGRLRAGYEVTRAFVPFVEGVLTNRVYDRRTDDDGIVRTSHGDGLRAGFAFDRSPVTSGEIALGYLRETFDDKALDPLSAMTVDGELAWSPTELVTVTTVLASSLNPTTDRDSSGSVVYDGALGLSYAWRANVEFGADAGVRYERFQGTDEVDWTYQMGVDATWQINRYTELAAGFVHEWRQSTDRSSDYTSDTLRIDLRVYR</sequence>
<evidence type="ECO:0000313" key="3">
    <source>
        <dbReference type="Proteomes" id="UP000199071"/>
    </source>
</evidence>
<evidence type="ECO:0000313" key="2">
    <source>
        <dbReference type="EMBL" id="SDB03367.1"/>
    </source>
</evidence>
<dbReference type="RefSeq" id="WP_139167725.1">
    <property type="nucleotide sequence ID" value="NZ_FMXQ01000001.1"/>
</dbReference>
<gene>
    <name evidence="2" type="ORF">SAMN02982931_00169</name>
</gene>
<keyword evidence="3" id="KW-1185">Reference proteome</keyword>
<reference evidence="2 3" key="1">
    <citation type="submission" date="2016-10" db="EMBL/GenBank/DDBJ databases">
        <authorList>
            <person name="de Groot N.N."/>
        </authorList>
    </citation>
    <scope>NUCLEOTIDE SEQUENCE [LARGE SCALE GENOMIC DNA]</scope>
    <source>
        <strain evidence="2 3">ATCC 35022</strain>
    </source>
</reference>
<keyword evidence="1" id="KW-0732">Signal</keyword>
<name>A0A1G6A4K5_9HYPH</name>
<evidence type="ECO:0008006" key="4">
    <source>
        <dbReference type="Google" id="ProtNLM"/>
    </source>
</evidence>
<dbReference type="Proteomes" id="UP000199071">
    <property type="component" value="Unassembled WGS sequence"/>
</dbReference>
<accession>A0A1G6A4K5</accession>
<evidence type="ECO:0000256" key="1">
    <source>
        <dbReference type="SAM" id="SignalP"/>
    </source>
</evidence>
<organism evidence="2 3">
    <name type="scientific">Bauldia litoralis</name>
    <dbReference type="NCBI Taxonomy" id="665467"/>
    <lineage>
        <taxon>Bacteria</taxon>
        <taxon>Pseudomonadati</taxon>
        <taxon>Pseudomonadota</taxon>
        <taxon>Alphaproteobacteria</taxon>
        <taxon>Hyphomicrobiales</taxon>
        <taxon>Kaistiaceae</taxon>
        <taxon>Bauldia</taxon>
    </lineage>
</organism>
<dbReference type="Pfam" id="PF10082">
    <property type="entry name" value="BBP2_2"/>
    <property type="match status" value="1"/>
</dbReference>
<proteinExistence type="predicted"/>
<protein>
    <recommendedName>
        <fullName evidence="4">Outer membrane beta-barrel protein</fullName>
    </recommendedName>
</protein>
<dbReference type="STRING" id="665467.SAMN02982931_00169"/>
<dbReference type="InterPro" id="IPR018759">
    <property type="entry name" value="BBP2_2"/>
</dbReference>
<dbReference type="OrthoDB" id="7398962at2"/>
<dbReference type="EMBL" id="FMXQ01000001">
    <property type="protein sequence ID" value="SDB03367.1"/>
    <property type="molecule type" value="Genomic_DNA"/>
</dbReference>
<feature type="signal peptide" evidence="1">
    <location>
        <begin position="1"/>
        <end position="19"/>
    </location>
</feature>